<evidence type="ECO:0000313" key="9">
    <source>
        <dbReference type="Proteomes" id="UP000654345"/>
    </source>
</evidence>
<keyword evidence="2 7" id="KW-0812">Transmembrane</keyword>
<keyword evidence="5 7" id="KW-0456">Lyase</keyword>
<dbReference type="PANTHER" id="PTHR30518">
    <property type="entry name" value="ENDOLYTIC MUREIN TRANSGLYCOSYLASE"/>
    <property type="match status" value="1"/>
</dbReference>
<dbReference type="EMBL" id="BNJG01000001">
    <property type="protein sequence ID" value="GHO53855.1"/>
    <property type="molecule type" value="Genomic_DNA"/>
</dbReference>
<dbReference type="GO" id="GO:0016829">
    <property type="term" value="F:lyase activity"/>
    <property type="evidence" value="ECO:0007669"/>
    <property type="project" value="UniProtKB-KW"/>
</dbReference>
<dbReference type="InterPro" id="IPR003770">
    <property type="entry name" value="MLTG-like"/>
</dbReference>
<name>A0ABQ3UMD0_9CHLR</name>
<dbReference type="Gene3D" id="3.30.1490.480">
    <property type="entry name" value="Endolytic murein transglycosylase"/>
    <property type="match status" value="1"/>
</dbReference>
<comment type="caution">
    <text evidence="8">The sequence shown here is derived from an EMBL/GenBank/DDBJ whole genome shotgun (WGS) entry which is preliminary data.</text>
</comment>
<accession>A0ABQ3UMD0</accession>
<evidence type="ECO:0000256" key="1">
    <source>
        <dbReference type="ARBA" id="ARBA00022475"/>
    </source>
</evidence>
<dbReference type="RefSeq" id="WP_201370631.1">
    <property type="nucleotide sequence ID" value="NZ_BNJG01000001.1"/>
</dbReference>
<keyword evidence="6 7" id="KW-0961">Cell wall biogenesis/degradation</keyword>
<evidence type="ECO:0000256" key="6">
    <source>
        <dbReference type="ARBA" id="ARBA00023316"/>
    </source>
</evidence>
<evidence type="ECO:0000256" key="7">
    <source>
        <dbReference type="HAMAP-Rule" id="MF_02065"/>
    </source>
</evidence>
<keyword evidence="1 7" id="KW-1003">Cell membrane</keyword>
<sequence>MMKRPKKSRAGLISVLMVAVVIFVVSLVAWNTFTSVFQPADSKNNKTVALEIRPGESTAEIANDLQNKGLIRNALVFRIWARVRGLDNQLQAGVYKKLTPDMTVDSIINQLLRAQPDAVAVVLPEGWRLEQVANAYAQAQPTLSNFKKDDFLKYARDINAFDAYVQGKYKMSARDKYPILKSIPNGKGMEGFLFPASYQVDLKSDAGDAIGLMLTTMNDVVKQNNLEALAQQHKMSLYDMVNLAAVVERETGHASDREDVGSVYWNRIYRPNDETNGKLQADPTVQYARDSDQTPAKYWLPLNTVGGDTASNSPYNTYNTAGLPPTPICSPGLASMKAVANPKQTDYYYFIADKDGKSHFAKTFAEFQQLESQYGG</sequence>
<evidence type="ECO:0000256" key="5">
    <source>
        <dbReference type="ARBA" id="ARBA00023239"/>
    </source>
</evidence>
<dbReference type="NCBIfam" id="TIGR00247">
    <property type="entry name" value="endolytic transglycosylase MltG"/>
    <property type="match status" value="1"/>
</dbReference>
<dbReference type="EC" id="4.2.2.29" evidence="7"/>
<dbReference type="PANTHER" id="PTHR30518:SF2">
    <property type="entry name" value="ENDOLYTIC MUREIN TRANSGLYCOSYLASE"/>
    <property type="match status" value="1"/>
</dbReference>
<evidence type="ECO:0000256" key="3">
    <source>
        <dbReference type="ARBA" id="ARBA00022989"/>
    </source>
</evidence>
<comment type="subcellular location">
    <subcellularLocation>
        <location evidence="7">Cell membrane</location>
        <topology evidence="7">Single-pass membrane protein</topology>
    </subcellularLocation>
</comment>
<dbReference type="CDD" id="cd08010">
    <property type="entry name" value="MltG_like"/>
    <property type="match status" value="1"/>
</dbReference>
<reference evidence="8 9" key="1">
    <citation type="journal article" date="2021" name="Int. J. Syst. Evol. Microbiol.">
        <title>Reticulibacter mediterranei gen. nov., sp. nov., within the new family Reticulibacteraceae fam. nov., and Ktedonospora formicarum gen. nov., sp. nov., Ktedonobacter robiniae sp. nov., Dictyobacter formicarum sp. nov. and Dictyobacter arantiisoli sp. nov., belonging to the class Ktedonobacteria.</title>
        <authorList>
            <person name="Yabe S."/>
            <person name="Zheng Y."/>
            <person name="Wang C.M."/>
            <person name="Sakai Y."/>
            <person name="Abe K."/>
            <person name="Yokota A."/>
            <person name="Donadio S."/>
            <person name="Cavaletti L."/>
            <person name="Monciardini P."/>
        </authorList>
    </citation>
    <scope>NUCLEOTIDE SEQUENCE [LARGE SCALE GENOMIC DNA]</scope>
    <source>
        <strain evidence="8 9">SOSP1-30</strain>
    </source>
</reference>
<keyword evidence="4 7" id="KW-0472">Membrane</keyword>
<evidence type="ECO:0000256" key="2">
    <source>
        <dbReference type="ARBA" id="ARBA00022692"/>
    </source>
</evidence>
<organism evidence="8 9">
    <name type="scientific">Ktedonobacter robiniae</name>
    <dbReference type="NCBI Taxonomy" id="2778365"/>
    <lineage>
        <taxon>Bacteria</taxon>
        <taxon>Bacillati</taxon>
        <taxon>Chloroflexota</taxon>
        <taxon>Ktedonobacteria</taxon>
        <taxon>Ktedonobacterales</taxon>
        <taxon>Ktedonobacteraceae</taxon>
        <taxon>Ktedonobacter</taxon>
    </lineage>
</organism>
<evidence type="ECO:0000313" key="8">
    <source>
        <dbReference type="EMBL" id="GHO53855.1"/>
    </source>
</evidence>
<feature type="transmembrane region" description="Helical" evidence="7">
    <location>
        <begin position="12"/>
        <end position="33"/>
    </location>
</feature>
<protein>
    <recommendedName>
        <fullName evidence="7">Endolytic murein transglycosylase</fullName>
        <ecNumber evidence="7">4.2.2.29</ecNumber>
    </recommendedName>
    <alternativeName>
        <fullName evidence="7">Peptidoglycan lytic transglycosylase</fullName>
    </alternativeName>
    <alternativeName>
        <fullName evidence="7">Peptidoglycan polymerization terminase</fullName>
    </alternativeName>
</protein>
<keyword evidence="3 7" id="KW-1133">Transmembrane helix</keyword>
<dbReference type="Pfam" id="PF02618">
    <property type="entry name" value="YceG"/>
    <property type="match status" value="1"/>
</dbReference>
<comment type="function">
    <text evidence="7">Functions as a peptidoglycan terminase that cleaves nascent peptidoglycan strands endolytically to terminate their elongation.</text>
</comment>
<comment type="similarity">
    <text evidence="7">Belongs to the transglycosylase MltG family.</text>
</comment>
<dbReference type="Proteomes" id="UP000654345">
    <property type="component" value="Unassembled WGS sequence"/>
</dbReference>
<gene>
    <name evidence="7" type="primary">mltG</name>
    <name evidence="8" type="ORF">KSB_23300</name>
</gene>
<evidence type="ECO:0000256" key="4">
    <source>
        <dbReference type="ARBA" id="ARBA00023136"/>
    </source>
</evidence>
<keyword evidence="9" id="KW-1185">Reference proteome</keyword>
<feature type="site" description="Important for catalytic activity" evidence="7">
    <location>
        <position position="250"/>
    </location>
</feature>
<comment type="catalytic activity">
    <reaction evidence="7">
        <text>a peptidoglycan chain = a peptidoglycan chain with N-acetyl-1,6-anhydromuramyl-[peptide] at the reducing end + a peptidoglycan chain with N-acetylglucosamine at the non-reducing end.</text>
        <dbReference type="EC" id="4.2.2.29"/>
    </reaction>
</comment>
<proteinExistence type="inferred from homology"/>
<dbReference type="HAMAP" id="MF_02065">
    <property type="entry name" value="MltG"/>
    <property type="match status" value="1"/>
</dbReference>